<evidence type="ECO:0000313" key="2">
    <source>
        <dbReference type="EMBL" id="MFD1427231.1"/>
    </source>
</evidence>
<feature type="transmembrane region" description="Helical" evidence="1">
    <location>
        <begin position="12"/>
        <end position="33"/>
    </location>
</feature>
<keyword evidence="1" id="KW-0472">Membrane</keyword>
<dbReference type="RefSeq" id="WP_380165061.1">
    <property type="nucleotide sequence ID" value="NZ_JBHTNU010000008.1"/>
</dbReference>
<dbReference type="InterPro" id="IPR032820">
    <property type="entry name" value="ATPase_put"/>
</dbReference>
<evidence type="ECO:0000313" key="3">
    <source>
        <dbReference type="Proteomes" id="UP001597282"/>
    </source>
</evidence>
<keyword evidence="1" id="KW-0812">Transmembrane</keyword>
<reference evidence="3" key="1">
    <citation type="journal article" date="2019" name="Int. J. Syst. Evol. Microbiol.">
        <title>The Global Catalogue of Microorganisms (GCM) 10K type strain sequencing project: providing services to taxonomists for standard genome sequencing and annotation.</title>
        <authorList>
            <consortium name="The Broad Institute Genomics Platform"/>
            <consortium name="The Broad Institute Genome Sequencing Center for Infectious Disease"/>
            <person name="Wu L."/>
            <person name="Ma J."/>
        </authorList>
    </citation>
    <scope>NUCLEOTIDE SEQUENCE [LARGE SCALE GENOMIC DNA]</scope>
    <source>
        <strain evidence="3">S1</strain>
    </source>
</reference>
<evidence type="ECO:0000256" key="1">
    <source>
        <dbReference type="SAM" id="Phobius"/>
    </source>
</evidence>
<keyword evidence="3" id="KW-1185">Reference proteome</keyword>
<accession>A0ABW4CCL4</accession>
<protein>
    <submittedName>
        <fullName evidence="2">AtpZ/AtpI family protein</fullName>
    </submittedName>
</protein>
<dbReference type="Pfam" id="PF09527">
    <property type="entry name" value="ATPase_gene1"/>
    <property type="match status" value="1"/>
</dbReference>
<gene>
    <name evidence="2" type="ORF">ACFQ4Y_09875</name>
</gene>
<name>A0ABW4CCL4_9BACL</name>
<sequence>MKNQPENPWKVIGLFGSLGTEILLFIVGGAWLGRFLDDKWGSFPTWTATGLVGGILLGGVITATAIRFFWKK</sequence>
<proteinExistence type="predicted"/>
<dbReference type="EMBL" id="JBHTNU010000008">
    <property type="protein sequence ID" value="MFD1427231.1"/>
    <property type="molecule type" value="Genomic_DNA"/>
</dbReference>
<comment type="caution">
    <text evidence="2">The sequence shown here is derived from an EMBL/GenBank/DDBJ whole genome shotgun (WGS) entry which is preliminary data.</text>
</comment>
<dbReference type="Proteomes" id="UP001597282">
    <property type="component" value="Unassembled WGS sequence"/>
</dbReference>
<organism evidence="2 3">
    <name type="scientific">Kroppenstedtia sanguinis</name>
    <dbReference type="NCBI Taxonomy" id="1380684"/>
    <lineage>
        <taxon>Bacteria</taxon>
        <taxon>Bacillati</taxon>
        <taxon>Bacillota</taxon>
        <taxon>Bacilli</taxon>
        <taxon>Bacillales</taxon>
        <taxon>Thermoactinomycetaceae</taxon>
        <taxon>Kroppenstedtia</taxon>
    </lineage>
</organism>
<feature type="transmembrane region" description="Helical" evidence="1">
    <location>
        <begin position="45"/>
        <end position="70"/>
    </location>
</feature>
<keyword evidence="1" id="KW-1133">Transmembrane helix</keyword>